<dbReference type="Proteomes" id="UP000478836">
    <property type="component" value="Unassembled WGS sequence"/>
</dbReference>
<dbReference type="GeneID" id="77476093"/>
<protein>
    <submittedName>
        <fullName evidence="1">Uncharacterized protein</fullName>
    </submittedName>
</protein>
<keyword evidence="2" id="KW-1185">Reference proteome</keyword>
<comment type="caution">
    <text evidence="1">The sequence shown here is derived from an EMBL/GenBank/DDBJ whole genome shotgun (WGS) entry which is preliminary data.</text>
</comment>
<sequence length="120" mass="13170">MTTQKSDGQRYRAAVREAWDEGRGTLVVPAGFELSRLDADRGVLTAEIIDAAGTRFGARVTLPPPATRDGRGQDGETTPAHWALWTFLVPLMEELETDAVGRISPGTDGVRWITMERSEE</sequence>
<organism evidence="1 2">
    <name type="scientific">Microbacterium algeriense</name>
    <dbReference type="NCBI Taxonomy" id="2615184"/>
    <lineage>
        <taxon>Bacteria</taxon>
        <taxon>Bacillati</taxon>
        <taxon>Actinomycetota</taxon>
        <taxon>Actinomycetes</taxon>
        <taxon>Micrococcales</taxon>
        <taxon>Microbacteriaceae</taxon>
        <taxon>Microbacterium</taxon>
    </lineage>
</organism>
<reference evidence="2" key="1">
    <citation type="submission" date="2019-09" db="EMBL/GenBank/DDBJ databases">
        <title>Whole genome sequencing of Microbacterium maritypicum.</title>
        <authorList>
            <person name="Lenchi N."/>
        </authorList>
    </citation>
    <scope>NUCLEOTIDE SEQUENCE [LARGE SCALE GENOMIC DNA]</scope>
    <source>
        <strain evidence="2">G1</strain>
    </source>
</reference>
<name>A0ABQ6VEF0_9MICO</name>
<accession>A0ABQ6VEF0</accession>
<dbReference type="EMBL" id="WAAO01000001">
    <property type="protein sequence ID" value="KAB1867424.1"/>
    <property type="molecule type" value="Genomic_DNA"/>
</dbReference>
<proteinExistence type="predicted"/>
<evidence type="ECO:0000313" key="1">
    <source>
        <dbReference type="EMBL" id="KAB1867424.1"/>
    </source>
</evidence>
<dbReference type="RefSeq" id="WP_017202652.1">
    <property type="nucleotide sequence ID" value="NZ_CBDRDE010000004.1"/>
</dbReference>
<gene>
    <name evidence="1" type="ORF">F6A08_06500</name>
</gene>
<evidence type="ECO:0000313" key="2">
    <source>
        <dbReference type="Proteomes" id="UP000478836"/>
    </source>
</evidence>